<dbReference type="SMR" id="A0A2I0W3T6"/>
<organism evidence="5 6">
    <name type="scientific">Dendrobium catenatum</name>
    <dbReference type="NCBI Taxonomy" id="906689"/>
    <lineage>
        <taxon>Eukaryota</taxon>
        <taxon>Viridiplantae</taxon>
        <taxon>Streptophyta</taxon>
        <taxon>Embryophyta</taxon>
        <taxon>Tracheophyta</taxon>
        <taxon>Spermatophyta</taxon>
        <taxon>Magnoliopsida</taxon>
        <taxon>Liliopsida</taxon>
        <taxon>Asparagales</taxon>
        <taxon>Orchidaceae</taxon>
        <taxon>Epidendroideae</taxon>
        <taxon>Malaxideae</taxon>
        <taxon>Dendrobiinae</taxon>
        <taxon>Dendrobium</taxon>
    </lineage>
</organism>
<evidence type="ECO:0000256" key="2">
    <source>
        <dbReference type="ARBA" id="ARBA00022640"/>
    </source>
</evidence>
<proteinExistence type="predicted"/>
<dbReference type="EMBL" id="KZ502938">
    <property type="protein sequence ID" value="PKU70312.1"/>
    <property type="molecule type" value="Genomic_DNA"/>
</dbReference>
<dbReference type="AlphaFoldDB" id="A0A2I0W3T6"/>
<feature type="domain" description="Plastid lipid-associated protein/fibrillin conserved" evidence="4">
    <location>
        <begin position="72"/>
        <end position="255"/>
    </location>
</feature>
<keyword evidence="2" id="KW-0934">Plastid</keyword>
<name>A0A2I0W3T6_9ASPA</name>
<dbReference type="Pfam" id="PF04755">
    <property type="entry name" value="PAP_fibrillin"/>
    <property type="match status" value="1"/>
</dbReference>
<gene>
    <name evidence="5" type="primary">PAP7</name>
    <name evidence="5" type="ORF">MA16_Dca007063</name>
</gene>
<dbReference type="OrthoDB" id="201321at2759"/>
<accession>A0A2I0W3T6</accession>
<dbReference type="Proteomes" id="UP000233837">
    <property type="component" value="Unassembled WGS sequence"/>
</dbReference>
<evidence type="ECO:0000256" key="3">
    <source>
        <dbReference type="ARBA" id="ARBA00022946"/>
    </source>
</evidence>
<protein>
    <submittedName>
        <fullName evidence="5">Putative plastid-lipid-associated protein 7, chloroplastic</fullName>
    </submittedName>
</protein>
<evidence type="ECO:0000259" key="4">
    <source>
        <dbReference type="Pfam" id="PF04755"/>
    </source>
</evidence>
<evidence type="ECO:0000313" key="5">
    <source>
        <dbReference type="EMBL" id="PKU70312.1"/>
    </source>
</evidence>
<reference evidence="5 6" key="1">
    <citation type="journal article" date="2016" name="Sci. Rep.">
        <title>The Dendrobium catenatum Lindl. genome sequence provides insights into polysaccharide synthase, floral development and adaptive evolution.</title>
        <authorList>
            <person name="Zhang G.Q."/>
            <person name="Xu Q."/>
            <person name="Bian C."/>
            <person name="Tsai W.C."/>
            <person name="Yeh C.M."/>
            <person name="Liu K.W."/>
            <person name="Yoshida K."/>
            <person name="Zhang L.S."/>
            <person name="Chang S.B."/>
            <person name="Chen F."/>
            <person name="Shi Y."/>
            <person name="Su Y.Y."/>
            <person name="Zhang Y.Q."/>
            <person name="Chen L.J."/>
            <person name="Yin Y."/>
            <person name="Lin M."/>
            <person name="Huang H."/>
            <person name="Deng H."/>
            <person name="Wang Z.W."/>
            <person name="Zhu S.L."/>
            <person name="Zhao X."/>
            <person name="Deng C."/>
            <person name="Niu S.C."/>
            <person name="Huang J."/>
            <person name="Wang M."/>
            <person name="Liu G.H."/>
            <person name="Yang H.J."/>
            <person name="Xiao X.J."/>
            <person name="Hsiao Y.Y."/>
            <person name="Wu W.L."/>
            <person name="Chen Y.Y."/>
            <person name="Mitsuda N."/>
            <person name="Ohme-Takagi M."/>
            <person name="Luo Y.B."/>
            <person name="Van de Peer Y."/>
            <person name="Liu Z.J."/>
        </authorList>
    </citation>
    <scope>NUCLEOTIDE SEQUENCE [LARGE SCALE GENOMIC DNA]</scope>
    <source>
        <tissue evidence="5">The whole plant</tissue>
    </source>
</reference>
<dbReference type="InterPro" id="IPR006843">
    <property type="entry name" value="PAP/fibrillin_dom"/>
</dbReference>
<reference evidence="5 6" key="2">
    <citation type="journal article" date="2017" name="Nature">
        <title>The Apostasia genome and the evolution of orchids.</title>
        <authorList>
            <person name="Zhang G.Q."/>
            <person name="Liu K.W."/>
            <person name="Li Z."/>
            <person name="Lohaus R."/>
            <person name="Hsiao Y.Y."/>
            <person name="Niu S.C."/>
            <person name="Wang J.Y."/>
            <person name="Lin Y.C."/>
            <person name="Xu Q."/>
            <person name="Chen L.J."/>
            <person name="Yoshida K."/>
            <person name="Fujiwara S."/>
            <person name="Wang Z.W."/>
            <person name="Zhang Y.Q."/>
            <person name="Mitsuda N."/>
            <person name="Wang M."/>
            <person name="Liu G.H."/>
            <person name="Pecoraro L."/>
            <person name="Huang H.X."/>
            <person name="Xiao X.J."/>
            <person name="Lin M."/>
            <person name="Wu X.Y."/>
            <person name="Wu W.L."/>
            <person name="Chen Y.Y."/>
            <person name="Chang S.B."/>
            <person name="Sakamoto S."/>
            <person name="Ohme-Takagi M."/>
            <person name="Yagi M."/>
            <person name="Zeng S.J."/>
            <person name="Shen C.Y."/>
            <person name="Yeh C.M."/>
            <person name="Luo Y.B."/>
            <person name="Tsai W.C."/>
            <person name="Van de Peer Y."/>
            <person name="Liu Z.J."/>
        </authorList>
    </citation>
    <scope>NUCLEOTIDE SEQUENCE [LARGE SCALE GENOMIC DNA]</scope>
    <source>
        <tissue evidence="5">The whole plant</tissue>
    </source>
</reference>
<keyword evidence="3" id="KW-0809">Transit peptide</keyword>
<comment type="subcellular location">
    <subcellularLocation>
        <location evidence="1">Plastid</location>
    </subcellularLocation>
</comment>
<evidence type="ECO:0000256" key="1">
    <source>
        <dbReference type="ARBA" id="ARBA00004474"/>
    </source>
</evidence>
<dbReference type="InterPro" id="IPR039633">
    <property type="entry name" value="PAP"/>
</dbReference>
<dbReference type="GO" id="GO:0009536">
    <property type="term" value="C:plastid"/>
    <property type="evidence" value="ECO:0007669"/>
    <property type="project" value="UniProtKB-SubCell"/>
</dbReference>
<dbReference type="STRING" id="906689.A0A2I0W3T6"/>
<dbReference type="PANTHER" id="PTHR31906">
    <property type="entry name" value="PLASTID-LIPID-ASSOCIATED PROTEIN 4, CHLOROPLASTIC-RELATED"/>
    <property type="match status" value="1"/>
</dbReference>
<keyword evidence="6" id="KW-1185">Reference proteome</keyword>
<sequence length="263" mass="29110">MAATAAVLRPLHRHLTQVLASQQEGILPYPLGLEIKPLPSSGRRRCLWAKQVPMAGASEASPGTGVYKTTEDIKAELYLALQGTNRGVFGLTSTKKLKIETLVEQLESRTPTPNPTDHLQSKVDGCWKLIYSTITILGSKRTKLGLRDFISLGDLYQTIDVAKGRAINVINFNAKGLKLLTGQLTIEASYTIASKTRVNIKLENSIITPDQLMNLFQKNYDLLIEIFNPAGWLDITYIDDSLRIGRDDKGTIFVLERVAQESV</sequence>
<evidence type="ECO:0000313" key="6">
    <source>
        <dbReference type="Proteomes" id="UP000233837"/>
    </source>
</evidence>